<feature type="region of interest" description="Disordered" evidence="1">
    <location>
        <begin position="1"/>
        <end position="20"/>
    </location>
</feature>
<sequence>MARKTHLFSEKKKTQEMSLHHVKPRFSFDAVVGGSKIKPQTSSHM</sequence>
<dbReference type="AlphaFoldDB" id="A0A5B7F8B9"/>
<proteinExistence type="predicted"/>
<reference evidence="2 3" key="1">
    <citation type="submission" date="2019-05" db="EMBL/GenBank/DDBJ databases">
        <title>Another draft genome of Portunus trituberculatus and its Hox gene families provides insights of decapod evolution.</title>
        <authorList>
            <person name="Jeong J.-H."/>
            <person name="Song I."/>
            <person name="Kim S."/>
            <person name="Choi T."/>
            <person name="Kim D."/>
            <person name="Ryu S."/>
            <person name="Kim W."/>
        </authorList>
    </citation>
    <scope>NUCLEOTIDE SEQUENCE [LARGE SCALE GENOMIC DNA]</scope>
    <source>
        <tissue evidence="2">Muscle</tissue>
    </source>
</reference>
<keyword evidence="3" id="KW-1185">Reference proteome</keyword>
<accession>A0A5B7F8B9</accession>
<feature type="compositionally biased region" description="Basic and acidic residues" evidence="1">
    <location>
        <begin position="7"/>
        <end position="19"/>
    </location>
</feature>
<evidence type="ECO:0000313" key="3">
    <source>
        <dbReference type="Proteomes" id="UP000324222"/>
    </source>
</evidence>
<organism evidence="2 3">
    <name type="scientific">Portunus trituberculatus</name>
    <name type="common">Swimming crab</name>
    <name type="synonym">Neptunus trituberculatus</name>
    <dbReference type="NCBI Taxonomy" id="210409"/>
    <lineage>
        <taxon>Eukaryota</taxon>
        <taxon>Metazoa</taxon>
        <taxon>Ecdysozoa</taxon>
        <taxon>Arthropoda</taxon>
        <taxon>Crustacea</taxon>
        <taxon>Multicrustacea</taxon>
        <taxon>Malacostraca</taxon>
        <taxon>Eumalacostraca</taxon>
        <taxon>Eucarida</taxon>
        <taxon>Decapoda</taxon>
        <taxon>Pleocyemata</taxon>
        <taxon>Brachyura</taxon>
        <taxon>Eubrachyura</taxon>
        <taxon>Portunoidea</taxon>
        <taxon>Portunidae</taxon>
        <taxon>Portuninae</taxon>
        <taxon>Portunus</taxon>
    </lineage>
</organism>
<comment type="caution">
    <text evidence="2">The sequence shown here is derived from an EMBL/GenBank/DDBJ whole genome shotgun (WGS) entry which is preliminary data.</text>
</comment>
<name>A0A5B7F8B9_PORTR</name>
<evidence type="ECO:0000313" key="2">
    <source>
        <dbReference type="EMBL" id="MPC41787.1"/>
    </source>
</evidence>
<gene>
    <name evidence="2" type="ORF">E2C01_035392</name>
</gene>
<dbReference type="EMBL" id="VSRR010005186">
    <property type="protein sequence ID" value="MPC41787.1"/>
    <property type="molecule type" value="Genomic_DNA"/>
</dbReference>
<evidence type="ECO:0000256" key="1">
    <source>
        <dbReference type="SAM" id="MobiDB-lite"/>
    </source>
</evidence>
<dbReference type="Proteomes" id="UP000324222">
    <property type="component" value="Unassembled WGS sequence"/>
</dbReference>
<protein>
    <submittedName>
        <fullName evidence="2">Uncharacterized protein</fullName>
    </submittedName>
</protein>